<comment type="caution">
    <text evidence="4">The sequence shown here is derived from an EMBL/GenBank/DDBJ whole genome shotgun (WGS) entry which is preliminary data.</text>
</comment>
<dbReference type="EMBL" id="LNQL01000005">
    <property type="protein sequence ID" value="KSU48066.1"/>
    <property type="molecule type" value="Genomic_DNA"/>
</dbReference>
<sequence length="142" mass="16223">MTVIQVRTAEQHQAVRMIRERVFVEEQGVPRHLEYDTHDETAIHLLVLDEQSRPVATGRTRPYDDQRMKVERVATLATARGKGYGGELMQAMERVARREGKQLLTLGAQVQAIPFYQGLGYTIVSDEFDDAGIPHRTMEKKM</sequence>
<protein>
    <submittedName>
        <fullName evidence="4">GCN5 family acetyltransferase</fullName>
    </submittedName>
    <submittedName>
        <fullName evidence="6">GNAT family N-acetyltransferase</fullName>
        <ecNumber evidence="6">2.3.1.-</ecNumber>
    </submittedName>
</protein>
<name>A0A0V8GD02_9BACL</name>
<evidence type="ECO:0000313" key="9">
    <source>
        <dbReference type="Proteomes" id="UP001387110"/>
    </source>
</evidence>
<dbReference type="RefSeq" id="WP_023467111.1">
    <property type="nucleotide sequence ID" value="NZ_FMYN01000005.1"/>
</dbReference>
<dbReference type="GO" id="GO:0016747">
    <property type="term" value="F:acyltransferase activity, transferring groups other than amino-acyl groups"/>
    <property type="evidence" value="ECO:0007669"/>
    <property type="project" value="InterPro"/>
</dbReference>
<organism evidence="4 7">
    <name type="scientific">Exiguobacterium indicum</name>
    <dbReference type="NCBI Taxonomy" id="296995"/>
    <lineage>
        <taxon>Bacteria</taxon>
        <taxon>Bacillati</taxon>
        <taxon>Bacillota</taxon>
        <taxon>Bacilli</taxon>
        <taxon>Bacillales</taxon>
        <taxon>Bacillales Family XII. Incertae Sedis</taxon>
        <taxon>Exiguobacterium</taxon>
    </lineage>
</organism>
<dbReference type="Proteomes" id="UP000072605">
    <property type="component" value="Unassembled WGS sequence"/>
</dbReference>
<reference evidence="4 7" key="1">
    <citation type="journal article" date="2015" name="Int. J. Syst. Evol. Microbiol.">
        <title>Exiguobacterium enclense sp. nov., isolated from sediment.</title>
        <authorList>
            <person name="Dastager S.G."/>
            <person name="Mawlankar R."/>
            <person name="Sonalkar V.V."/>
            <person name="Thorat M.N."/>
            <person name="Mual P."/>
            <person name="Verma A."/>
            <person name="Krishnamurthi S."/>
            <person name="Tang S.K."/>
            <person name="Li W.J."/>
        </authorList>
    </citation>
    <scope>NUCLEOTIDE SEQUENCE [LARGE SCALE GENOMIC DNA]</scope>
    <source>
        <strain evidence="4 7">NIO-1109</strain>
    </source>
</reference>
<evidence type="ECO:0000313" key="7">
    <source>
        <dbReference type="Proteomes" id="UP000053797"/>
    </source>
</evidence>
<evidence type="ECO:0000313" key="4">
    <source>
        <dbReference type="EMBL" id="KSU48066.1"/>
    </source>
</evidence>
<dbReference type="InterPro" id="IPR050832">
    <property type="entry name" value="Bact_Acetyltransf"/>
</dbReference>
<dbReference type="CDD" id="cd04301">
    <property type="entry name" value="NAT_SF"/>
    <property type="match status" value="1"/>
</dbReference>
<keyword evidence="2 6" id="KW-0012">Acyltransferase</keyword>
<proteinExistence type="predicted"/>
<dbReference type="EC" id="2.3.1.-" evidence="6"/>
<evidence type="ECO:0000313" key="6">
    <source>
        <dbReference type="EMBL" id="MEI4463686.1"/>
    </source>
</evidence>
<dbReference type="InterPro" id="IPR000182">
    <property type="entry name" value="GNAT_dom"/>
</dbReference>
<dbReference type="Pfam" id="PF13673">
    <property type="entry name" value="Acetyltransf_10"/>
    <property type="match status" value="1"/>
</dbReference>
<dbReference type="AlphaFoldDB" id="A0A0V8GD02"/>
<evidence type="ECO:0000256" key="1">
    <source>
        <dbReference type="ARBA" id="ARBA00022679"/>
    </source>
</evidence>
<feature type="domain" description="N-acetyltransferase" evidence="3">
    <location>
        <begin position="1"/>
        <end position="142"/>
    </location>
</feature>
<dbReference type="EMBL" id="LDQV01000028">
    <property type="protein sequence ID" value="KTR26016.1"/>
    <property type="molecule type" value="Genomic_DNA"/>
</dbReference>
<reference evidence="5 8" key="2">
    <citation type="journal article" date="2016" name="Front. Microbiol.">
        <title>Genomic Resource of Rice Seed Associated Bacteria.</title>
        <authorList>
            <person name="Midha S."/>
            <person name="Bansal K."/>
            <person name="Sharma S."/>
            <person name="Kumar N."/>
            <person name="Patil P.P."/>
            <person name="Chaudhry V."/>
            <person name="Patil P.B."/>
        </authorList>
    </citation>
    <scope>NUCLEOTIDE SEQUENCE [LARGE SCALE GENOMIC DNA]</scope>
    <source>
        <strain evidence="5 8">RSA11</strain>
    </source>
</reference>
<evidence type="ECO:0000313" key="8">
    <source>
        <dbReference type="Proteomes" id="UP000072605"/>
    </source>
</evidence>
<dbReference type="InterPro" id="IPR016181">
    <property type="entry name" value="Acyl_CoA_acyltransferase"/>
</dbReference>
<dbReference type="PROSITE" id="PS51186">
    <property type="entry name" value="GNAT"/>
    <property type="match status" value="1"/>
</dbReference>
<evidence type="ECO:0000259" key="3">
    <source>
        <dbReference type="PROSITE" id="PS51186"/>
    </source>
</evidence>
<dbReference type="PANTHER" id="PTHR43877">
    <property type="entry name" value="AMINOALKYLPHOSPHONATE N-ACETYLTRANSFERASE-RELATED-RELATED"/>
    <property type="match status" value="1"/>
</dbReference>
<dbReference type="Proteomes" id="UP000053797">
    <property type="component" value="Unassembled WGS sequence"/>
</dbReference>
<keyword evidence="9" id="KW-1185">Reference proteome</keyword>
<gene>
    <name evidence="4" type="ORF">AS033_13070</name>
    <name evidence="5" type="ORF">RSA11_12470</name>
    <name evidence="6" type="ORF">SZL87_14770</name>
</gene>
<keyword evidence="1 4" id="KW-0808">Transferase</keyword>
<dbReference type="SUPFAM" id="SSF55729">
    <property type="entry name" value="Acyl-CoA N-acyltransferases (Nat)"/>
    <property type="match status" value="1"/>
</dbReference>
<dbReference type="Proteomes" id="UP001387110">
    <property type="component" value="Unassembled WGS sequence"/>
</dbReference>
<evidence type="ECO:0000256" key="2">
    <source>
        <dbReference type="ARBA" id="ARBA00023315"/>
    </source>
</evidence>
<dbReference type="OrthoDB" id="9796171at2"/>
<accession>A0A0V8GD02</accession>
<dbReference type="Gene3D" id="3.40.630.30">
    <property type="match status" value="1"/>
</dbReference>
<evidence type="ECO:0000313" key="5">
    <source>
        <dbReference type="EMBL" id="KTR26016.1"/>
    </source>
</evidence>
<dbReference type="EMBL" id="JBAWKY010000005">
    <property type="protein sequence ID" value="MEI4463686.1"/>
    <property type="molecule type" value="Genomic_DNA"/>
</dbReference>
<dbReference type="PANTHER" id="PTHR43877:SF2">
    <property type="entry name" value="AMINOALKYLPHOSPHONATE N-ACETYLTRANSFERASE-RELATED"/>
    <property type="match status" value="1"/>
</dbReference>
<dbReference type="GeneID" id="90838336"/>
<reference evidence="6 9" key="3">
    <citation type="submission" date="2023-12" db="EMBL/GenBank/DDBJ databases">
        <authorList>
            <person name="Easwaran N."/>
            <person name="Lazarus H.P.S."/>
        </authorList>
    </citation>
    <scope>NUCLEOTIDE SEQUENCE [LARGE SCALE GENOMIC DNA]</scope>
    <source>
        <strain evidence="6 9">VIT-2023</strain>
    </source>
</reference>